<dbReference type="InterPro" id="IPR039859">
    <property type="entry name" value="PFA4/ZDH16/20/ERF2-like"/>
</dbReference>
<reference evidence="11" key="1">
    <citation type="journal article" date="2023" name="Commun. Biol.">
        <title>Genome analysis of Parmales, the sister group of diatoms, reveals the evolutionary specialization of diatoms from phago-mixotrophs to photoautotrophs.</title>
        <authorList>
            <person name="Ban H."/>
            <person name="Sato S."/>
            <person name="Yoshikawa S."/>
            <person name="Yamada K."/>
            <person name="Nakamura Y."/>
            <person name="Ichinomiya M."/>
            <person name="Sato N."/>
            <person name="Blanc-Mathieu R."/>
            <person name="Endo H."/>
            <person name="Kuwata A."/>
            <person name="Ogata H."/>
        </authorList>
    </citation>
    <scope>NUCLEOTIDE SEQUENCE [LARGE SCALE GENOMIC DNA]</scope>
</reference>
<dbReference type="EMBL" id="BRYA01000054">
    <property type="protein sequence ID" value="GMI35375.1"/>
    <property type="molecule type" value="Genomic_DNA"/>
</dbReference>
<evidence type="ECO:0000313" key="11">
    <source>
        <dbReference type="Proteomes" id="UP001165065"/>
    </source>
</evidence>
<evidence type="ECO:0000256" key="2">
    <source>
        <dbReference type="ARBA" id="ARBA00022679"/>
    </source>
</evidence>
<feature type="domain" description="Palmitoyltransferase DHHC" evidence="9">
    <location>
        <begin position="121"/>
        <end position="190"/>
    </location>
</feature>
<dbReference type="GO" id="GO:0005794">
    <property type="term" value="C:Golgi apparatus"/>
    <property type="evidence" value="ECO:0007669"/>
    <property type="project" value="TreeGrafter"/>
</dbReference>
<organism evidence="10 11">
    <name type="scientific">Triparma columacea</name>
    <dbReference type="NCBI Taxonomy" id="722753"/>
    <lineage>
        <taxon>Eukaryota</taxon>
        <taxon>Sar</taxon>
        <taxon>Stramenopiles</taxon>
        <taxon>Ochrophyta</taxon>
        <taxon>Bolidophyceae</taxon>
        <taxon>Parmales</taxon>
        <taxon>Triparmaceae</taxon>
        <taxon>Triparma</taxon>
    </lineage>
</organism>
<dbReference type="OrthoDB" id="9909019at2759"/>
<evidence type="ECO:0000313" key="10">
    <source>
        <dbReference type="EMBL" id="GMI35375.1"/>
    </source>
</evidence>
<evidence type="ECO:0000256" key="1">
    <source>
        <dbReference type="ARBA" id="ARBA00004141"/>
    </source>
</evidence>
<evidence type="ECO:0000256" key="8">
    <source>
        <dbReference type="RuleBase" id="RU079119"/>
    </source>
</evidence>
<dbReference type="GO" id="GO:0016020">
    <property type="term" value="C:membrane"/>
    <property type="evidence" value="ECO:0007669"/>
    <property type="project" value="UniProtKB-SubCell"/>
</dbReference>
<evidence type="ECO:0000256" key="5">
    <source>
        <dbReference type="ARBA" id="ARBA00023136"/>
    </source>
</evidence>
<dbReference type="PANTHER" id="PTHR22883">
    <property type="entry name" value="ZINC FINGER DHHC DOMAIN CONTAINING PROTEIN"/>
    <property type="match status" value="1"/>
</dbReference>
<keyword evidence="2 8" id="KW-0808">Transferase</keyword>
<dbReference type="GO" id="GO:0005783">
    <property type="term" value="C:endoplasmic reticulum"/>
    <property type="evidence" value="ECO:0007669"/>
    <property type="project" value="TreeGrafter"/>
</dbReference>
<dbReference type="Proteomes" id="UP001165065">
    <property type="component" value="Unassembled WGS sequence"/>
</dbReference>
<comment type="catalytic activity">
    <reaction evidence="8">
        <text>L-cysteinyl-[protein] + hexadecanoyl-CoA = S-hexadecanoyl-L-cysteinyl-[protein] + CoA</text>
        <dbReference type="Rhea" id="RHEA:36683"/>
        <dbReference type="Rhea" id="RHEA-COMP:10131"/>
        <dbReference type="Rhea" id="RHEA-COMP:11032"/>
        <dbReference type="ChEBI" id="CHEBI:29950"/>
        <dbReference type="ChEBI" id="CHEBI:57287"/>
        <dbReference type="ChEBI" id="CHEBI:57379"/>
        <dbReference type="ChEBI" id="CHEBI:74151"/>
        <dbReference type="EC" id="2.3.1.225"/>
    </reaction>
</comment>
<sequence length="195" mass="21524">MGSDNNRVRDGRFHCNPICPRRVGHMYLLWGHVDTSFPLHGMIGPDWPCMICTYVLILGGGMMFAQYVILETSLGWTGVMIELALAGVTCLAFTFAACTDPGIVFSELYDNVELEEGGGGSKNLCTLCNVVRPPGVTHCYDCDVCVEELDHHCPWTGKCIGKKNLRCFHLFLTSLFGLIFFSIAGLIMMTMIGDK</sequence>
<dbReference type="EC" id="2.3.1.225" evidence="8"/>
<keyword evidence="3 8" id="KW-0812">Transmembrane</keyword>
<accession>A0A9W7G7T1</accession>
<keyword evidence="6 8" id="KW-0012">Acyltransferase</keyword>
<keyword evidence="4 8" id="KW-1133">Transmembrane helix</keyword>
<protein>
    <recommendedName>
        <fullName evidence="8">Palmitoyltransferase</fullName>
        <ecNumber evidence="8">2.3.1.225</ecNumber>
    </recommendedName>
</protein>
<dbReference type="Pfam" id="PF01529">
    <property type="entry name" value="DHHC"/>
    <property type="match status" value="1"/>
</dbReference>
<feature type="transmembrane region" description="Helical" evidence="8">
    <location>
        <begin position="75"/>
        <end position="98"/>
    </location>
</feature>
<feature type="transmembrane region" description="Helical" evidence="8">
    <location>
        <begin position="47"/>
        <end position="69"/>
    </location>
</feature>
<comment type="similarity">
    <text evidence="7">Belongs to the DHHC palmitoyltransferase family. PFA5 subfamily.</text>
</comment>
<dbReference type="GO" id="GO:0019706">
    <property type="term" value="F:protein-cysteine S-palmitoyltransferase activity"/>
    <property type="evidence" value="ECO:0007669"/>
    <property type="project" value="UniProtKB-EC"/>
</dbReference>
<proteinExistence type="inferred from homology"/>
<evidence type="ECO:0000259" key="9">
    <source>
        <dbReference type="Pfam" id="PF01529"/>
    </source>
</evidence>
<feature type="transmembrane region" description="Helical" evidence="8">
    <location>
        <begin position="170"/>
        <end position="192"/>
    </location>
</feature>
<evidence type="ECO:0000256" key="3">
    <source>
        <dbReference type="ARBA" id="ARBA00022692"/>
    </source>
</evidence>
<dbReference type="GO" id="GO:0006612">
    <property type="term" value="P:protein targeting to membrane"/>
    <property type="evidence" value="ECO:0007669"/>
    <property type="project" value="TreeGrafter"/>
</dbReference>
<gene>
    <name evidence="10" type="ORF">TrCOL_g6349</name>
</gene>
<evidence type="ECO:0000256" key="7">
    <source>
        <dbReference type="ARBA" id="ARBA00038298"/>
    </source>
</evidence>
<evidence type="ECO:0000256" key="4">
    <source>
        <dbReference type="ARBA" id="ARBA00022989"/>
    </source>
</evidence>
<keyword evidence="11" id="KW-1185">Reference proteome</keyword>
<comment type="subcellular location">
    <subcellularLocation>
        <location evidence="1">Membrane</location>
        <topology evidence="1">Multi-pass membrane protein</topology>
    </subcellularLocation>
</comment>
<dbReference type="AlphaFoldDB" id="A0A9W7G7T1"/>
<dbReference type="InterPro" id="IPR001594">
    <property type="entry name" value="Palmitoyltrfase_DHHC"/>
</dbReference>
<comment type="domain">
    <text evidence="8">The DHHC domain is required for palmitoyltransferase activity.</text>
</comment>
<keyword evidence="5 8" id="KW-0472">Membrane</keyword>
<name>A0A9W7G7T1_9STRA</name>
<dbReference type="PROSITE" id="PS50216">
    <property type="entry name" value="DHHC"/>
    <property type="match status" value="1"/>
</dbReference>
<dbReference type="PANTHER" id="PTHR22883:SF23">
    <property type="entry name" value="PALMITOYLTRANSFERASE ZDHHC6"/>
    <property type="match status" value="1"/>
</dbReference>
<evidence type="ECO:0000256" key="6">
    <source>
        <dbReference type="ARBA" id="ARBA00023315"/>
    </source>
</evidence>
<comment type="caution">
    <text evidence="10">The sequence shown here is derived from an EMBL/GenBank/DDBJ whole genome shotgun (WGS) entry which is preliminary data.</text>
</comment>